<feature type="domain" description="Formyl transferase C-terminal" evidence="10">
    <location>
        <begin position="207"/>
        <end position="304"/>
    </location>
</feature>
<keyword evidence="6 8" id="KW-0648">Protein biosynthesis</keyword>
<comment type="catalytic activity">
    <reaction evidence="7 8">
        <text>L-methionyl-tRNA(fMet) + (6R)-10-formyltetrahydrofolate = N-formyl-L-methionyl-tRNA(fMet) + (6S)-5,6,7,8-tetrahydrofolate + H(+)</text>
        <dbReference type="Rhea" id="RHEA:24380"/>
        <dbReference type="Rhea" id="RHEA-COMP:9952"/>
        <dbReference type="Rhea" id="RHEA-COMP:9953"/>
        <dbReference type="ChEBI" id="CHEBI:15378"/>
        <dbReference type="ChEBI" id="CHEBI:57453"/>
        <dbReference type="ChEBI" id="CHEBI:78530"/>
        <dbReference type="ChEBI" id="CHEBI:78844"/>
        <dbReference type="ChEBI" id="CHEBI:195366"/>
        <dbReference type="EC" id="2.1.2.9"/>
    </reaction>
</comment>
<proteinExistence type="inferred from homology"/>
<comment type="similarity">
    <text evidence="2 8">Belongs to the Fmt family.</text>
</comment>
<organism evidence="11 12">
    <name type="scientific">Anaerobiospirillum thomasii</name>
    <dbReference type="NCBI Taxonomy" id="179995"/>
    <lineage>
        <taxon>Bacteria</taxon>
        <taxon>Pseudomonadati</taxon>
        <taxon>Pseudomonadota</taxon>
        <taxon>Gammaproteobacteria</taxon>
        <taxon>Aeromonadales</taxon>
        <taxon>Succinivibrionaceae</taxon>
        <taxon>Anaerobiospirillum</taxon>
    </lineage>
</organism>
<reference evidence="11 12" key="1">
    <citation type="submission" date="2018-06" db="EMBL/GenBank/DDBJ databases">
        <authorList>
            <consortium name="Pathogen Informatics"/>
            <person name="Doyle S."/>
        </authorList>
    </citation>
    <scope>NUCLEOTIDE SEQUENCE [LARGE SCALE GENOMIC DNA]</scope>
    <source>
        <strain evidence="11 12">NCTC13093</strain>
    </source>
</reference>
<evidence type="ECO:0000259" key="9">
    <source>
        <dbReference type="Pfam" id="PF00551"/>
    </source>
</evidence>
<feature type="binding site" evidence="8">
    <location>
        <begin position="113"/>
        <end position="116"/>
    </location>
    <ligand>
        <name>(6S)-5,6,7,8-tetrahydrofolate</name>
        <dbReference type="ChEBI" id="CHEBI:57453"/>
    </ligand>
</feature>
<dbReference type="GO" id="GO:0004479">
    <property type="term" value="F:methionyl-tRNA formyltransferase activity"/>
    <property type="evidence" value="ECO:0007669"/>
    <property type="project" value="UniProtKB-UniRule"/>
</dbReference>
<dbReference type="InterPro" id="IPR041711">
    <property type="entry name" value="Met-tRNA-FMT_N"/>
</dbReference>
<dbReference type="NCBIfam" id="TIGR00460">
    <property type="entry name" value="fmt"/>
    <property type="match status" value="1"/>
</dbReference>
<dbReference type="EMBL" id="UAPV01000001">
    <property type="protein sequence ID" value="SPT69217.1"/>
    <property type="molecule type" value="Genomic_DNA"/>
</dbReference>
<dbReference type="HAMAP" id="MF_00182">
    <property type="entry name" value="Formyl_trans"/>
    <property type="match status" value="1"/>
</dbReference>
<dbReference type="CDD" id="cd08646">
    <property type="entry name" value="FMT_core_Met-tRNA-FMT_N"/>
    <property type="match status" value="1"/>
</dbReference>
<evidence type="ECO:0000313" key="11">
    <source>
        <dbReference type="EMBL" id="SPT69217.1"/>
    </source>
</evidence>
<dbReference type="AlphaFoldDB" id="A0A2X0WFS2"/>
<accession>A0A2X0WFS2</accession>
<sequence length="315" mass="34151">MLENKRIIFAGTPEFAAVHLQALLDNNIRPVAVYTQPDRPSGRGNKLTPTPVKQLALEHGLEVYTPENFKDEADVAAFQAHKADLAIVVAYGLLLPQSVLDAPVHGCVNVHGSLLPSLRGAAPIQRSLLNGDEYAGVSLMRIVKALDAGPVFVKKQLKIQSDDTSLSLFEKLAHLGAATLIENLDKLCDGLIEPLSQDESLVTYAAKLTKAEAHIDFNDTASQIDLKVRGFIPWPVAYTKLADIVFKLFEVQISDIRSQGAPGTIHAIDKSGILVNTQDFCIRIITLQAPGKGRTNAADYARGKSDLIKVGARFE</sequence>
<evidence type="ECO:0000256" key="5">
    <source>
        <dbReference type="ARBA" id="ARBA00022679"/>
    </source>
</evidence>
<evidence type="ECO:0000256" key="2">
    <source>
        <dbReference type="ARBA" id="ARBA00010699"/>
    </source>
</evidence>
<evidence type="ECO:0000256" key="3">
    <source>
        <dbReference type="ARBA" id="ARBA00012261"/>
    </source>
</evidence>
<dbReference type="Pfam" id="PF00551">
    <property type="entry name" value="Formyl_trans_N"/>
    <property type="match status" value="1"/>
</dbReference>
<dbReference type="Pfam" id="PF02911">
    <property type="entry name" value="Formyl_trans_C"/>
    <property type="match status" value="1"/>
</dbReference>
<dbReference type="Proteomes" id="UP000250086">
    <property type="component" value="Unassembled WGS sequence"/>
</dbReference>
<evidence type="ECO:0000256" key="7">
    <source>
        <dbReference type="ARBA" id="ARBA00048558"/>
    </source>
</evidence>
<evidence type="ECO:0000256" key="6">
    <source>
        <dbReference type="ARBA" id="ARBA00022917"/>
    </source>
</evidence>
<dbReference type="InterPro" id="IPR044135">
    <property type="entry name" value="Met-tRNA-FMT_C"/>
</dbReference>
<feature type="domain" description="Formyl transferase N-terminal" evidence="9">
    <location>
        <begin position="6"/>
        <end position="182"/>
    </location>
</feature>
<evidence type="ECO:0000256" key="8">
    <source>
        <dbReference type="HAMAP-Rule" id="MF_00182"/>
    </source>
</evidence>
<dbReference type="InterPro" id="IPR011034">
    <property type="entry name" value="Formyl_transferase-like_C_sf"/>
</dbReference>
<protein>
    <recommendedName>
        <fullName evidence="4 8">Methionyl-tRNA formyltransferase</fullName>
        <ecNumber evidence="3 8">2.1.2.9</ecNumber>
    </recommendedName>
</protein>
<dbReference type="PANTHER" id="PTHR11138:SF5">
    <property type="entry name" value="METHIONYL-TRNA FORMYLTRANSFERASE, MITOCHONDRIAL"/>
    <property type="match status" value="1"/>
</dbReference>
<dbReference type="SUPFAM" id="SSF50486">
    <property type="entry name" value="FMT C-terminal domain-like"/>
    <property type="match status" value="1"/>
</dbReference>
<dbReference type="RefSeq" id="WP_113743402.1">
    <property type="nucleotide sequence ID" value="NZ_UAPV01000001.1"/>
</dbReference>
<keyword evidence="5 8" id="KW-0808">Transferase</keyword>
<dbReference type="InterPro" id="IPR005793">
    <property type="entry name" value="Formyl_trans_C"/>
</dbReference>
<evidence type="ECO:0000313" key="12">
    <source>
        <dbReference type="Proteomes" id="UP000250086"/>
    </source>
</evidence>
<evidence type="ECO:0000256" key="1">
    <source>
        <dbReference type="ARBA" id="ARBA00002606"/>
    </source>
</evidence>
<keyword evidence="12" id="KW-1185">Reference proteome</keyword>
<dbReference type="InterPro" id="IPR005794">
    <property type="entry name" value="Fmt"/>
</dbReference>
<name>A0A2X0WFS2_9GAMM</name>
<dbReference type="CDD" id="cd08704">
    <property type="entry name" value="Met_tRNA_FMT_C"/>
    <property type="match status" value="1"/>
</dbReference>
<dbReference type="GO" id="GO:0005829">
    <property type="term" value="C:cytosol"/>
    <property type="evidence" value="ECO:0007669"/>
    <property type="project" value="TreeGrafter"/>
</dbReference>
<dbReference type="EC" id="2.1.2.9" evidence="3 8"/>
<dbReference type="Gene3D" id="3.40.50.170">
    <property type="entry name" value="Formyl transferase, N-terminal domain"/>
    <property type="match status" value="1"/>
</dbReference>
<dbReference type="InterPro" id="IPR037022">
    <property type="entry name" value="Formyl_trans_C_sf"/>
</dbReference>
<gene>
    <name evidence="8 11" type="primary">fmt</name>
    <name evidence="11" type="ORF">NCTC13093_00581</name>
</gene>
<dbReference type="InterPro" id="IPR036477">
    <property type="entry name" value="Formyl_transf_N_sf"/>
</dbReference>
<dbReference type="SUPFAM" id="SSF53328">
    <property type="entry name" value="Formyltransferase"/>
    <property type="match status" value="1"/>
</dbReference>
<evidence type="ECO:0000259" key="10">
    <source>
        <dbReference type="Pfam" id="PF02911"/>
    </source>
</evidence>
<dbReference type="PANTHER" id="PTHR11138">
    <property type="entry name" value="METHIONYL-TRNA FORMYLTRANSFERASE"/>
    <property type="match status" value="1"/>
</dbReference>
<comment type="function">
    <text evidence="1 8">Attaches a formyl group to the free amino group of methionyl-tRNA(fMet). The formyl group appears to play a dual role in the initiator identity of N-formylmethionyl-tRNA by promoting its recognition by IF2 and preventing the misappropriation of this tRNA by the elongation apparatus.</text>
</comment>
<evidence type="ECO:0000256" key="4">
    <source>
        <dbReference type="ARBA" id="ARBA00016014"/>
    </source>
</evidence>
<dbReference type="Gene3D" id="3.10.25.10">
    <property type="entry name" value="Formyl transferase, C-terminal domain"/>
    <property type="match status" value="1"/>
</dbReference>
<dbReference type="InterPro" id="IPR002376">
    <property type="entry name" value="Formyl_transf_N"/>
</dbReference>